<dbReference type="Gene3D" id="2.60.40.10">
    <property type="entry name" value="Immunoglobulins"/>
    <property type="match status" value="1"/>
</dbReference>
<evidence type="ECO:0000256" key="6">
    <source>
        <dbReference type="SAM" id="MobiDB-lite"/>
    </source>
</evidence>
<dbReference type="GO" id="GO:0098609">
    <property type="term" value="P:cell-cell adhesion"/>
    <property type="evidence" value="ECO:0007669"/>
    <property type="project" value="TreeGrafter"/>
</dbReference>
<reference evidence="9" key="1">
    <citation type="submission" date="2021-03" db="EMBL/GenBank/DDBJ databases">
        <authorList>
            <person name="Bekaert M."/>
        </authorList>
    </citation>
    <scope>NUCLEOTIDE SEQUENCE</scope>
</reference>
<feature type="compositionally biased region" description="Basic and acidic residues" evidence="6">
    <location>
        <begin position="530"/>
        <end position="549"/>
    </location>
</feature>
<comment type="subcellular location">
    <subcellularLocation>
        <location evidence="1">Membrane</location>
        <topology evidence="1">Single-pass type I membrane protein</topology>
    </subcellularLocation>
</comment>
<feature type="transmembrane region" description="Helical" evidence="7">
    <location>
        <begin position="397"/>
        <end position="415"/>
    </location>
</feature>
<dbReference type="GO" id="GO:0005911">
    <property type="term" value="C:cell-cell junction"/>
    <property type="evidence" value="ECO:0007669"/>
    <property type="project" value="TreeGrafter"/>
</dbReference>
<evidence type="ECO:0000256" key="7">
    <source>
        <dbReference type="SAM" id="Phobius"/>
    </source>
</evidence>
<dbReference type="EMBL" id="CAJPWZ010002189">
    <property type="protein sequence ID" value="CAG2232729.1"/>
    <property type="molecule type" value="Genomic_DNA"/>
</dbReference>
<keyword evidence="7" id="KW-1133">Transmembrane helix</keyword>
<accession>A0A8S3TGR9</accession>
<keyword evidence="7" id="KW-0812">Transmembrane</keyword>
<dbReference type="InterPro" id="IPR036179">
    <property type="entry name" value="Ig-like_dom_sf"/>
</dbReference>
<evidence type="ECO:0000256" key="5">
    <source>
        <dbReference type="ARBA" id="ARBA00023319"/>
    </source>
</evidence>
<evidence type="ECO:0000259" key="8">
    <source>
        <dbReference type="PROSITE" id="PS50835"/>
    </source>
</evidence>
<feature type="region of interest" description="Disordered" evidence="6">
    <location>
        <begin position="527"/>
        <end position="549"/>
    </location>
</feature>
<comment type="caution">
    <text evidence="9">The sequence shown here is derived from an EMBL/GenBank/DDBJ whole genome shotgun (WGS) entry which is preliminary data.</text>
</comment>
<name>A0A8S3TGR9_MYTED</name>
<evidence type="ECO:0000256" key="3">
    <source>
        <dbReference type="ARBA" id="ARBA00023157"/>
    </source>
</evidence>
<dbReference type="PROSITE" id="PS50835">
    <property type="entry name" value="IG_LIKE"/>
    <property type="match status" value="1"/>
</dbReference>
<protein>
    <submittedName>
        <fullName evidence="9">FSTL4</fullName>
    </submittedName>
</protein>
<feature type="transmembrane region" description="Helical" evidence="7">
    <location>
        <begin position="435"/>
        <end position="457"/>
    </location>
</feature>
<evidence type="ECO:0000256" key="4">
    <source>
        <dbReference type="ARBA" id="ARBA00023180"/>
    </source>
</evidence>
<proteinExistence type="predicted"/>
<evidence type="ECO:0000313" key="10">
    <source>
        <dbReference type="Proteomes" id="UP000683360"/>
    </source>
</evidence>
<dbReference type="OrthoDB" id="10449377at2759"/>
<dbReference type="GO" id="GO:0005886">
    <property type="term" value="C:plasma membrane"/>
    <property type="evidence" value="ECO:0007669"/>
    <property type="project" value="TreeGrafter"/>
</dbReference>
<dbReference type="SUPFAM" id="SSF48726">
    <property type="entry name" value="Immunoglobulin"/>
    <property type="match status" value="2"/>
</dbReference>
<evidence type="ECO:0000256" key="2">
    <source>
        <dbReference type="ARBA" id="ARBA00023136"/>
    </source>
</evidence>
<sequence>MKKSCEIISILVWIYCYTFTTAEEMVNYKYFSEGETVILQSSFAAKGAVWVGPAHNSSNPSPVIADDPFGKQHTWMTTQYTNNRVINPAIPNFRRIKVVGLEPHFRFEISNASLCDQGFYRCFMDPVNSNHPFMRSYVLLLKKWPSNLTIENETDYNTIIGIENKILQLSCNVEGGIPPETIIWRRHGLILQIGGPQRNVYELIPNRGDHNSYLTCEVMTVLTKKSLTKTVRLEIKYKPKVFISKEPTMSVIEGTKQKLCCEVDKLTSDGIAILPSLKASDRYQDTGLYVCYASNDYPYKQGNKFQQGKAYLVSDAPPVFVAENKKIQYGKIGKPMDITVKVFSTSKIKCLHLNTMGSLTIKDILKKTVLLKMNFHGVNITAIGTEVQFRLVKLQSFGWFNISVCNTFAMTYFILEVKQSAKYSSEEKAISLEGIVIIVLLILIVILMIVMGTYVRYLKQRYRKRMITTASVQTADEVAHYIEIVEVNNELATLHEQNNQMISTDARRIVENRNISVEQLVAFSNNDNETSEHARTLPDNESHTSEHLDDGYERPYMTLVAQNYVEEEHVYNNTKSNSLNDNSTPLQNPTCRRFVEITEQDATQDNTDTHVFAADSQENVKQNTGEYINLSIKQ</sequence>
<keyword evidence="5" id="KW-0393">Immunoglobulin domain</keyword>
<evidence type="ECO:0000256" key="1">
    <source>
        <dbReference type="ARBA" id="ARBA00004479"/>
    </source>
</evidence>
<keyword evidence="3" id="KW-1015">Disulfide bond</keyword>
<dbReference type="GO" id="GO:0050839">
    <property type="term" value="F:cell adhesion molecule binding"/>
    <property type="evidence" value="ECO:0007669"/>
    <property type="project" value="TreeGrafter"/>
</dbReference>
<dbReference type="InterPro" id="IPR013783">
    <property type="entry name" value="Ig-like_fold"/>
</dbReference>
<keyword evidence="10" id="KW-1185">Reference proteome</keyword>
<dbReference type="PANTHER" id="PTHR11640:SF31">
    <property type="entry name" value="IRREGULAR CHIASM C-ROUGHEST PROTEIN-RELATED"/>
    <property type="match status" value="1"/>
</dbReference>
<feature type="domain" description="Ig-like" evidence="8">
    <location>
        <begin position="145"/>
        <end position="295"/>
    </location>
</feature>
<evidence type="ECO:0000313" key="9">
    <source>
        <dbReference type="EMBL" id="CAG2232729.1"/>
    </source>
</evidence>
<dbReference type="Proteomes" id="UP000683360">
    <property type="component" value="Unassembled WGS sequence"/>
</dbReference>
<dbReference type="InterPro" id="IPR051275">
    <property type="entry name" value="Cell_adhesion_signaling"/>
</dbReference>
<gene>
    <name evidence="9" type="ORF">MEDL_45483</name>
</gene>
<dbReference type="PANTHER" id="PTHR11640">
    <property type="entry name" value="NEPHRIN"/>
    <property type="match status" value="1"/>
</dbReference>
<keyword evidence="4" id="KW-0325">Glycoprotein</keyword>
<dbReference type="AlphaFoldDB" id="A0A8S3TGR9"/>
<dbReference type="InterPro" id="IPR007110">
    <property type="entry name" value="Ig-like_dom"/>
</dbReference>
<keyword evidence="2 7" id="KW-0472">Membrane</keyword>
<organism evidence="9 10">
    <name type="scientific">Mytilus edulis</name>
    <name type="common">Blue mussel</name>
    <dbReference type="NCBI Taxonomy" id="6550"/>
    <lineage>
        <taxon>Eukaryota</taxon>
        <taxon>Metazoa</taxon>
        <taxon>Spiralia</taxon>
        <taxon>Lophotrochozoa</taxon>
        <taxon>Mollusca</taxon>
        <taxon>Bivalvia</taxon>
        <taxon>Autobranchia</taxon>
        <taxon>Pteriomorphia</taxon>
        <taxon>Mytilida</taxon>
        <taxon>Mytiloidea</taxon>
        <taxon>Mytilidae</taxon>
        <taxon>Mytilinae</taxon>
        <taxon>Mytilus</taxon>
    </lineage>
</organism>